<sequence length="431" mass="47844">MYWREHDATGYNSNFHKSPVLGCTGVSMTQPDITRISSNTTHSTVPSGISSLGSLPTHHRTEGEILSSPNLKAFSFNELKNATKNFRWIDETTLTASRPGSGIAVAIKNLKPDDFQGRKDWLTEVNNLGQLSHPNLVLLIGYCTEGENLLLVHEFMPRGSLESHLFRRGPQALTWEIRMKVAVGAAKGLTFLHEAKSQVIYRDFRSAKILLDADYNAKLSYIGLANAGPTRDYDTHVATVFMGVHGYAAPEYIATGELTAKSDVYSFGVVLLELISGRHAMDYSNNGVRCSLVDWAKPNLGNKRKLFSIMDTKLGGPYPQKGAYTVATLALLCLNPEAKVRPKMSAVLVTLEKLESAAKPGTKYTQTESLIVLRKVFQNTVERNAGKLGANWEGHYKIKKIVRPGSYEIANMQGIKIPRTWNAMHLKKYYH</sequence>
<feature type="compositionally biased region" description="Polar residues" evidence="3">
    <location>
        <begin position="36"/>
        <end position="54"/>
    </location>
</feature>
<reference evidence="5" key="1">
    <citation type="submission" date="2018-11" db="EMBL/GenBank/DDBJ databases">
        <authorList>
            <consortium name="Genoscope - CEA"/>
            <person name="William W."/>
        </authorList>
    </citation>
    <scope>NUCLEOTIDE SEQUENCE</scope>
</reference>
<evidence type="ECO:0000256" key="3">
    <source>
        <dbReference type="SAM" id="MobiDB-lite"/>
    </source>
</evidence>
<organism evidence="5">
    <name type="scientific">Brassica oleracea</name>
    <name type="common">Wild cabbage</name>
    <dbReference type="NCBI Taxonomy" id="3712"/>
    <lineage>
        <taxon>Eukaryota</taxon>
        <taxon>Viridiplantae</taxon>
        <taxon>Streptophyta</taxon>
        <taxon>Embryophyta</taxon>
        <taxon>Tracheophyta</taxon>
        <taxon>Spermatophyta</taxon>
        <taxon>Magnoliopsida</taxon>
        <taxon>eudicotyledons</taxon>
        <taxon>Gunneridae</taxon>
        <taxon>Pentapetalae</taxon>
        <taxon>rosids</taxon>
        <taxon>malvids</taxon>
        <taxon>Brassicales</taxon>
        <taxon>Brassicaceae</taxon>
        <taxon>Brassiceae</taxon>
        <taxon>Brassica</taxon>
    </lineage>
</organism>
<keyword evidence="2" id="KW-0472">Membrane</keyword>
<dbReference type="InterPro" id="IPR001245">
    <property type="entry name" value="Ser-Thr/Tyr_kinase_cat_dom"/>
</dbReference>
<dbReference type="GO" id="GO:0005886">
    <property type="term" value="C:plasma membrane"/>
    <property type="evidence" value="ECO:0007669"/>
    <property type="project" value="UniProtKB-SubCell"/>
</dbReference>
<dbReference type="GO" id="GO:0004672">
    <property type="term" value="F:protein kinase activity"/>
    <property type="evidence" value="ECO:0007669"/>
    <property type="project" value="InterPro"/>
</dbReference>
<feature type="region of interest" description="Disordered" evidence="3">
    <location>
        <begin position="36"/>
        <end position="62"/>
    </location>
</feature>
<dbReference type="PROSITE" id="PS50011">
    <property type="entry name" value="PROTEIN_KINASE_DOM"/>
    <property type="match status" value="1"/>
</dbReference>
<dbReference type="GO" id="GO:0005524">
    <property type="term" value="F:ATP binding"/>
    <property type="evidence" value="ECO:0007669"/>
    <property type="project" value="InterPro"/>
</dbReference>
<accession>A0A3P6EDH2</accession>
<dbReference type="SUPFAM" id="SSF56112">
    <property type="entry name" value="Protein kinase-like (PK-like)"/>
    <property type="match status" value="1"/>
</dbReference>
<evidence type="ECO:0000313" key="5">
    <source>
        <dbReference type="EMBL" id="VDD42423.1"/>
    </source>
</evidence>
<dbReference type="EMBL" id="LR031877">
    <property type="protein sequence ID" value="VDD42423.1"/>
    <property type="molecule type" value="Genomic_DNA"/>
</dbReference>
<dbReference type="PANTHER" id="PTHR45621">
    <property type="entry name" value="OS01G0588500 PROTEIN-RELATED"/>
    <property type="match status" value="1"/>
</dbReference>
<dbReference type="AlphaFoldDB" id="A0A3P6EDH2"/>
<protein>
    <recommendedName>
        <fullName evidence="4">Protein kinase domain-containing protein</fullName>
    </recommendedName>
</protein>
<dbReference type="Gene3D" id="1.10.510.10">
    <property type="entry name" value="Transferase(Phosphotransferase) domain 1"/>
    <property type="match status" value="1"/>
</dbReference>
<comment type="subcellular location">
    <subcellularLocation>
        <location evidence="1">Cell membrane</location>
    </subcellularLocation>
</comment>
<proteinExistence type="predicted"/>
<dbReference type="FunFam" id="1.10.510.10:FF:000095">
    <property type="entry name" value="protein STRUBBELIG-RECEPTOR FAMILY 8"/>
    <property type="match status" value="1"/>
</dbReference>
<gene>
    <name evidence="5" type="ORF">BOLC5T29970H</name>
</gene>
<keyword evidence="2" id="KW-1003">Cell membrane</keyword>
<feature type="domain" description="Protein kinase" evidence="4">
    <location>
        <begin position="65"/>
        <end position="354"/>
    </location>
</feature>
<dbReference type="InterPro" id="IPR000719">
    <property type="entry name" value="Prot_kinase_dom"/>
</dbReference>
<name>A0A3P6EDH2_BRAOL</name>
<evidence type="ECO:0000256" key="2">
    <source>
        <dbReference type="ARBA" id="ARBA00022475"/>
    </source>
</evidence>
<evidence type="ECO:0000259" key="4">
    <source>
        <dbReference type="PROSITE" id="PS50011"/>
    </source>
</evidence>
<dbReference type="InterPro" id="IPR050823">
    <property type="entry name" value="Plant_Ser_Thr_Prot_Kinase"/>
</dbReference>
<dbReference type="Gene3D" id="3.30.200.20">
    <property type="entry name" value="Phosphorylase Kinase, domain 1"/>
    <property type="match status" value="1"/>
</dbReference>
<dbReference type="Pfam" id="PF07714">
    <property type="entry name" value="PK_Tyr_Ser-Thr"/>
    <property type="match status" value="1"/>
</dbReference>
<dbReference type="InterPro" id="IPR011009">
    <property type="entry name" value="Kinase-like_dom_sf"/>
</dbReference>
<evidence type="ECO:0000256" key="1">
    <source>
        <dbReference type="ARBA" id="ARBA00004236"/>
    </source>
</evidence>